<dbReference type="EMBL" id="JBEZAE010000004">
    <property type="protein sequence ID" value="MEU7070162.1"/>
    <property type="molecule type" value="Genomic_DNA"/>
</dbReference>
<evidence type="ECO:0000256" key="2">
    <source>
        <dbReference type="ARBA" id="ARBA00023125"/>
    </source>
</evidence>
<organism evidence="7 8">
    <name type="scientific">Streptomyces narbonensis</name>
    <dbReference type="NCBI Taxonomy" id="67333"/>
    <lineage>
        <taxon>Bacteria</taxon>
        <taxon>Bacillati</taxon>
        <taxon>Actinomycetota</taxon>
        <taxon>Actinomycetes</taxon>
        <taxon>Kitasatosporales</taxon>
        <taxon>Streptomycetaceae</taxon>
        <taxon>Streptomyces</taxon>
    </lineage>
</organism>
<dbReference type="InterPro" id="IPR019887">
    <property type="entry name" value="Tscrpt_reg_AsnC/Lrp_C"/>
</dbReference>
<proteinExistence type="predicted"/>
<dbReference type="InterPro" id="IPR000485">
    <property type="entry name" value="AsnC-type_HTH_dom"/>
</dbReference>
<dbReference type="InterPro" id="IPR019888">
    <property type="entry name" value="Tscrpt_reg_AsnC-like"/>
</dbReference>
<dbReference type="PANTHER" id="PTHR30154">
    <property type="entry name" value="LEUCINE-RESPONSIVE REGULATORY PROTEIN"/>
    <property type="match status" value="1"/>
</dbReference>
<dbReference type="Gene3D" id="3.30.70.920">
    <property type="match status" value="1"/>
</dbReference>
<dbReference type="SUPFAM" id="SSF54909">
    <property type="entry name" value="Dimeric alpha+beta barrel"/>
    <property type="match status" value="1"/>
</dbReference>
<dbReference type="InterPro" id="IPR036388">
    <property type="entry name" value="WH-like_DNA-bd_sf"/>
</dbReference>
<dbReference type="PANTHER" id="PTHR30154:SF34">
    <property type="entry name" value="TRANSCRIPTIONAL REGULATOR AZLB"/>
    <property type="match status" value="1"/>
</dbReference>
<dbReference type="SUPFAM" id="SSF46785">
    <property type="entry name" value="Winged helix' DNA-binding domain"/>
    <property type="match status" value="2"/>
</dbReference>
<evidence type="ECO:0000259" key="6">
    <source>
        <dbReference type="Pfam" id="PF13404"/>
    </source>
</evidence>
<dbReference type="Pfam" id="PF01037">
    <property type="entry name" value="AsnC_trans_reg"/>
    <property type="match status" value="1"/>
</dbReference>
<sequence>MSVNRGELPENLAEGPAAPDSRSADSATGFSELDLALIDALQAAPRAPWTRIGRALGVDATTAARRFERLRAGGLAWVTAYDAAKTATVAYVEVRCRPRAFDRVSAAVTALPWVFGVDETAGDFDLFLSVAAPDLPSLGRAVHGGIGGLRGVRSTRTRLGITLYGEGRDWRMRAMNPAERAGLGGPPGPRPRSYSTHLHDRPGPQDQALLSALGGDGRLGYAELGARTGMSEHTARRRLQRMIRDGDISLRCDLAHPLAGLSTMVVYRTSVPHALLEQTGNALARLEQVRMCVSVSGPYNLLVLVWLHGLGAVDPFEALLAERFPALEVRDRTVSLFSRKRMGWLLDEQGRAEGRVPLGLPER</sequence>
<keyword evidence="8" id="KW-1185">Reference proteome</keyword>
<name>A0ABV3C5V9_9ACTN</name>
<evidence type="ECO:0000313" key="8">
    <source>
        <dbReference type="Proteomes" id="UP001551329"/>
    </source>
</evidence>
<dbReference type="PROSITE" id="PS00519">
    <property type="entry name" value="HTH_ASNC_1"/>
    <property type="match status" value="1"/>
</dbReference>
<accession>A0ABV3C5V9</accession>
<dbReference type="PRINTS" id="PR00033">
    <property type="entry name" value="HTHASNC"/>
</dbReference>
<dbReference type="Gene3D" id="1.10.10.10">
    <property type="entry name" value="Winged helix-like DNA-binding domain superfamily/Winged helix DNA-binding domain"/>
    <property type="match status" value="2"/>
</dbReference>
<dbReference type="Pfam" id="PF13404">
    <property type="entry name" value="HTH_AsnC-type"/>
    <property type="match status" value="2"/>
</dbReference>
<dbReference type="RefSeq" id="WP_358474162.1">
    <property type="nucleotide sequence ID" value="NZ_JBEZAE010000004.1"/>
</dbReference>
<feature type="compositionally biased region" description="Low complexity" evidence="4">
    <location>
        <begin position="16"/>
        <end position="26"/>
    </location>
</feature>
<evidence type="ECO:0000256" key="1">
    <source>
        <dbReference type="ARBA" id="ARBA00023015"/>
    </source>
</evidence>
<feature type="region of interest" description="Disordered" evidence="4">
    <location>
        <begin position="1"/>
        <end position="26"/>
    </location>
</feature>
<dbReference type="InterPro" id="IPR011008">
    <property type="entry name" value="Dimeric_a/b-barrel"/>
</dbReference>
<evidence type="ECO:0000256" key="4">
    <source>
        <dbReference type="SAM" id="MobiDB-lite"/>
    </source>
</evidence>
<feature type="domain" description="HTH asnC-type" evidence="6">
    <location>
        <begin position="206"/>
        <end position="242"/>
    </location>
</feature>
<dbReference type="InterPro" id="IPR036390">
    <property type="entry name" value="WH_DNA-bd_sf"/>
</dbReference>
<comment type="caution">
    <text evidence="7">The sequence shown here is derived from an EMBL/GenBank/DDBJ whole genome shotgun (WGS) entry which is preliminary data.</text>
</comment>
<dbReference type="Proteomes" id="UP001551329">
    <property type="component" value="Unassembled WGS sequence"/>
</dbReference>
<dbReference type="SMART" id="SM00344">
    <property type="entry name" value="HTH_ASNC"/>
    <property type="match status" value="2"/>
</dbReference>
<evidence type="ECO:0000256" key="3">
    <source>
        <dbReference type="ARBA" id="ARBA00023163"/>
    </source>
</evidence>
<reference evidence="7 8" key="1">
    <citation type="submission" date="2024-06" db="EMBL/GenBank/DDBJ databases">
        <title>The Natural Products Discovery Center: Release of the First 8490 Sequenced Strains for Exploring Actinobacteria Biosynthetic Diversity.</title>
        <authorList>
            <person name="Kalkreuter E."/>
            <person name="Kautsar S.A."/>
            <person name="Yang D."/>
            <person name="Bader C.D."/>
            <person name="Teijaro C.N."/>
            <person name="Fluegel L."/>
            <person name="Davis C.M."/>
            <person name="Simpson J.R."/>
            <person name="Lauterbach L."/>
            <person name="Steele A.D."/>
            <person name="Gui C."/>
            <person name="Meng S."/>
            <person name="Li G."/>
            <person name="Viehrig K."/>
            <person name="Ye F."/>
            <person name="Su P."/>
            <person name="Kiefer A.F."/>
            <person name="Nichols A."/>
            <person name="Cepeda A.J."/>
            <person name="Yan W."/>
            <person name="Fan B."/>
            <person name="Jiang Y."/>
            <person name="Adhikari A."/>
            <person name="Zheng C.-J."/>
            <person name="Schuster L."/>
            <person name="Cowan T.M."/>
            <person name="Smanski M.J."/>
            <person name="Chevrette M.G."/>
            <person name="De Carvalho L.P.S."/>
            <person name="Shen B."/>
        </authorList>
    </citation>
    <scope>NUCLEOTIDE SEQUENCE [LARGE SCALE GENOMIC DNA]</scope>
    <source>
        <strain evidence="7 8">NPDC045974</strain>
    </source>
</reference>
<gene>
    <name evidence="7" type="ORF">AB0A88_08455</name>
</gene>
<keyword evidence="3" id="KW-0804">Transcription</keyword>
<dbReference type="InterPro" id="IPR019885">
    <property type="entry name" value="Tscrpt_reg_HTH_AsnC-type_CS"/>
</dbReference>
<keyword evidence="2" id="KW-0238">DNA-binding</keyword>
<feature type="domain" description="Transcription regulator AsnC/Lrp ligand binding" evidence="5">
    <location>
        <begin position="92"/>
        <end position="158"/>
    </location>
</feature>
<feature type="domain" description="HTH asnC-type" evidence="6">
    <location>
        <begin position="32"/>
        <end position="71"/>
    </location>
</feature>
<evidence type="ECO:0000259" key="5">
    <source>
        <dbReference type="Pfam" id="PF01037"/>
    </source>
</evidence>
<evidence type="ECO:0000313" key="7">
    <source>
        <dbReference type="EMBL" id="MEU7070162.1"/>
    </source>
</evidence>
<keyword evidence="1" id="KW-0805">Transcription regulation</keyword>
<protein>
    <submittedName>
        <fullName evidence="7">Lrp/AsnC family transcriptional regulator</fullName>
    </submittedName>
</protein>